<dbReference type="RefSeq" id="WP_039258006.1">
    <property type="nucleotide sequence ID" value="NZ_JDRY01000040.1"/>
</dbReference>
<sequence length="361" mass="41210">MKLKKNNGYNIKTVCIFAFVALIIFSGLFAIIKKTCFTYKTPVNKVYSNILNSTIPMINGKNNKEENVVFQKSLAKIIGMNSKNSLSVLGREIAYLGSNDEYKKLEDDKNFIEKDPDHIFNEFTLNDDQVYVEENTSQKDGDMSTAPVFSTDLKKNMPSKPEVLIYHTHTCESYEPYGKNTTDQSKSVVAVGDEIKRELDKYGVNVIHDNTVHDVVDYNNAYKYSRVTLKKYLKKYSDFKLIIDLHRDSVPKDIVTTSINGESVARFEFVMVRKNPHSDKNIQVAEKLKAISNKLYPGNKTCKSYNRGTWYYNYGKNFYSQDLSNNAILVEVGSHLNTLDEAKASSKYLARIIAEYINGKN</sequence>
<dbReference type="Pfam" id="PF07454">
    <property type="entry name" value="SpoIIP"/>
    <property type="match status" value="1"/>
</dbReference>
<evidence type="ECO:0000313" key="1">
    <source>
        <dbReference type="EMBL" id="KGM99006.1"/>
    </source>
</evidence>
<name>A0A0A0IFC3_CLOBO</name>
<dbReference type="EMBL" id="JDRY01000040">
    <property type="protein sequence ID" value="KGM99006.1"/>
    <property type="molecule type" value="Genomic_DNA"/>
</dbReference>
<protein>
    <submittedName>
        <fullName evidence="1">Stage II sporulation protein P</fullName>
    </submittedName>
</protein>
<organism evidence="1 2">
    <name type="scientific">Clostridium botulinum C/D str. DC5</name>
    <dbReference type="NCBI Taxonomy" id="1443128"/>
    <lineage>
        <taxon>Bacteria</taxon>
        <taxon>Bacillati</taxon>
        <taxon>Bacillota</taxon>
        <taxon>Clostridia</taxon>
        <taxon>Eubacteriales</taxon>
        <taxon>Clostridiaceae</taxon>
        <taxon>Clostridium</taxon>
    </lineage>
</organism>
<comment type="caution">
    <text evidence="1">The sequence shown here is derived from an EMBL/GenBank/DDBJ whole genome shotgun (WGS) entry which is preliminary data.</text>
</comment>
<accession>A0A0A0IFC3</accession>
<gene>
    <name evidence="1" type="ORF">Z955_09310</name>
</gene>
<dbReference type="Proteomes" id="UP000030014">
    <property type="component" value="Unassembled WGS sequence"/>
</dbReference>
<dbReference type="InterPro" id="IPR010897">
    <property type="entry name" value="Spore_II_P"/>
</dbReference>
<dbReference type="NCBIfam" id="TIGR02867">
    <property type="entry name" value="spore_II_P"/>
    <property type="match status" value="1"/>
</dbReference>
<proteinExistence type="predicted"/>
<dbReference type="AlphaFoldDB" id="A0A0A0IFC3"/>
<evidence type="ECO:0000313" key="2">
    <source>
        <dbReference type="Proteomes" id="UP000030014"/>
    </source>
</evidence>
<reference evidence="1 2" key="1">
    <citation type="submission" date="2014-01" db="EMBL/GenBank/DDBJ databases">
        <title>Plasmidome dynamics in the species complex Clostridium novyi sensu lato converts strains of independent lineages into distinctly different pathogens.</title>
        <authorList>
            <person name="Skarin H."/>
            <person name="Segerman B."/>
        </authorList>
    </citation>
    <scope>NUCLEOTIDE SEQUENCE [LARGE SCALE GENOMIC DNA]</scope>
    <source>
        <strain evidence="1 2">DC5</strain>
    </source>
</reference>